<evidence type="ECO:0000259" key="3">
    <source>
        <dbReference type="Pfam" id="PF24808"/>
    </source>
</evidence>
<comment type="caution">
    <text evidence="4">The sequence shown here is derived from an EMBL/GenBank/DDBJ whole genome shotgun (WGS) entry which is preliminary data.</text>
</comment>
<dbReference type="PANTHER" id="PTHR38118:SF2">
    <property type="entry name" value="CDP-ALCOHOL PHOSPHATIDYLTRANSFERASE PROTEIN"/>
    <property type="match status" value="1"/>
</dbReference>
<feature type="signal peptide" evidence="2">
    <location>
        <begin position="1"/>
        <end position="21"/>
    </location>
</feature>
<keyword evidence="5" id="KW-1185">Reference proteome</keyword>
<evidence type="ECO:0000313" key="5">
    <source>
        <dbReference type="Proteomes" id="UP001243330"/>
    </source>
</evidence>
<evidence type="ECO:0000256" key="2">
    <source>
        <dbReference type="SAM" id="SignalP"/>
    </source>
</evidence>
<dbReference type="Pfam" id="PF24808">
    <property type="entry name" value="DUF7707"/>
    <property type="match status" value="1"/>
</dbReference>
<feature type="chain" id="PRO_5042030483" description="DUF7707 domain-containing protein" evidence="2">
    <location>
        <begin position="22"/>
        <end position="207"/>
    </location>
</feature>
<dbReference type="InterPro" id="IPR056124">
    <property type="entry name" value="DUF7707"/>
</dbReference>
<proteinExistence type="predicted"/>
<reference evidence="4" key="1">
    <citation type="submission" date="2023-01" db="EMBL/GenBank/DDBJ databases">
        <title>Colletotrichum chrysophilum M932 genome sequence.</title>
        <authorList>
            <person name="Baroncelli R."/>
        </authorList>
    </citation>
    <scope>NUCLEOTIDE SEQUENCE</scope>
    <source>
        <strain evidence="4">M932</strain>
    </source>
</reference>
<sequence length="207" mass="21153">MPSFKSTVFAVAAAFVAAAQADYVIEPKSVPLATRKAWCQDETNTCPIICQQVEPRTTLVNDCDYVSSTRPQHGFINSLTYGCVCGDGNQPNMTEYSLTLPYHVCQEYGNQCVTKCGLGANECASKCREDNPCGASNPTRANSTSTASGTATATSSSTSGAIFTGMAGDDGSSGSSGSSGAAALGMGREAGFAVLVGSILGGVALLL</sequence>
<protein>
    <recommendedName>
        <fullName evidence="3">DUF7707 domain-containing protein</fullName>
    </recommendedName>
</protein>
<keyword evidence="2" id="KW-0732">Signal</keyword>
<evidence type="ECO:0000313" key="4">
    <source>
        <dbReference type="EMBL" id="KAK1855749.1"/>
    </source>
</evidence>
<dbReference type="Proteomes" id="UP001243330">
    <property type="component" value="Unassembled WGS sequence"/>
</dbReference>
<feature type="region of interest" description="Disordered" evidence="1">
    <location>
        <begin position="131"/>
        <end position="157"/>
    </location>
</feature>
<accession>A0AAD9EL28</accession>
<feature type="domain" description="DUF7707" evidence="3">
    <location>
        <begin position="24"/>
        <end position="138"/>
    </location>
</feature>
<dbReference type="AlphaFoldDB" id="A0AAD9EL28"/>
<feature type="compositionally biased region" description="Low complexity" evidence="1">
    <location>
        <begin position="143"/>
        <end position="157"/>
    </location>
</feature>
<organism evidence="4 5">
    <name type="scientific">Colletotrichum chrysophilum</name>
    <dbReference type="NCBI Taxonomy" id="1836956"/>
    <lineage>
        <taxon>Eukaryota</taxon>
        <taxon>Fungi</taxon>
        <taxon>Dikarya</taxon>
        <taxon>Ascomycota</taxon>
        <taxon>Pezizomycotina</taxon>
        <taxon>Sordariomycetes</taxon>
        <taxon>Hypocreomycetidae</taxon>
        <taxon>Glomerellales</taxon>
        <taxon>Glomerellaceae</taxon>
        <taxon>Colletotrichum</taxon>
        <taxon>Colletotrichum gloeosporioides species complex</taxon>
    </lineage>
</organism>
<dbReference type="PANTHER" id="PTHR38118">
    <property type="entry name" value="ANCHORED CELL WALL PROTEIN 11-RELATED"/>
    <property type="match status" value="1"/>
</dbReference>
<gene>
    <name evidence="4" type="ORF">CCHR01_01605</name>
</gene>
<name>A0AAD9EL28_9PEZI</name>
<evidence type="ECO:0000256" key="1">
    <source>
        <dbReference type="SAM" id="MobiDB-lite"/>
    </source>
</evidence>
<dbReference type="EMBL" id="JAQOWY010000017">
    <property type="protein sequence ID" value="KAK1855749.1"/>
    <property type="molecule type" value="Genomic_DNA"/>
</dbReference>